<accession>W1YJ88</accession>
<evidence type="ECO:0008006" key="2">
    <source>
        <dbReference type="Google" id="ProtNLM"/>
    </source>
</evidence>
<dbReference type="Gene3D" id="3.40.50.1820">
    <property type="entry name" value="alpha/beta hydrolase"/>
    <property type="match status" value="1"/>
</dbReference>
<dbReference type="AlphaFoldDB" id="W1YJ88"/>
<feature type="non-terminal residue" evidence="1">
    <location>
        <position position="41"/>
    </location>
</feature>
<sequence>MIEKKYIEMKEPFSGNRVINIYLPNDYNERRKKYPVLVLYS</sequence>
<reference evidence="1" key="1">
    <citation type="submission" date="2013-12" db="EMBL/GenBank/DDBJ databases">
        <title>A Varibaculum cambriense genome reconstructed from a premature infant gut community with otherwise low bacterial novelty that shifts toward anaerobic metabolism during the third week of life.</title>
        <authorList>
            <person name="Brown C.T."/>
            <person name="Sharon I."/>
            <person name="Thomas B.C."/>
            <person name="Castelle C.J."/>
            <person name="Morowitz M.J."/>
            <person name="Banfield J.F."/>
        </authorList>
    </citation>
    <scope>NUCLEOTIDE SEQUENCE</scope>
</reference>
<dbReference type="InterPro" id="IPR029058">
    <property type="entry name" value="AB_hydrolase_fold"/>
</dbReference>
<evidence type="ECO:0000313" key="1">
    <source>
        <dbReference type="EMBL" id="ETJ41259.1"/>
    </source>
</evidence>
<proteinExistence type="predicted"/>
<organism evidence="1">
    <name type="scientific">human gut metagenome</name>
    <dbReference type="NCBI Taxonomy" id="408170"/>
    <lineage>
        <taxon>unclassified sequences</taxon>
        <taxon>metagenomes</taxon>
        <taxon>organismal metagenomes</taxon>
    </lineage>
</organism>
<name>W1YJ88_9ZZZZ</name>
<protein>
    <recommendedName>
        <fullName evidence="2">Esterase</fullName>
    </recommendedName>
</protein>
<gene>
    <name evidence="1" type="ORF">Q604_UNBC04814G0001</name>
</gene>
<comment type="caution">
    <text evidence="1">The sequence shown here is derived from an EMBL/GenBank/DDBJ whole genome shotgun (WGS) entry which is preliminary data.</text>
</comment>
<dbReference type="EMBL" id="AZMM01004814">
    <property type="protein sequence ID" value="ETJ41259.1"/>
    <property type="molecule type" value="Genomic_DNA"/>
</dbReference>